<accession>A0AAE1E5V9</accession>
<proteinExistence type="predicted"/>
<dbReference type="AlphaFoldDB" id="A0AAE1E5V9"/>
<evidence type="ECO:0000313" key="2">
    <source>
        <dbReference type="Proteomes" id="UP001283361"/>
    </source>
</evidence>
<comment type="caution">
    <text evidence="1">The sequence shown here is derived from an EMBL/GenBank/DDBJ whole genome shotgun (WGS) entry which is preliminary data.</text>
</comment>
<name>A0AAE1E5V9_9GAST</name>
<dbReference type="EMBL" id="JAWDGP010001059">
    <property type="protein sequence ID" value="KAK3795421.1"/>
    <property type="molecule type" value="Genomic_DNA"/>
</dbReference>
<reference evidence="1" key="1">
    <citation type="journal article" date="2023" name="G3 (Bethesda)">
        <title>A reference genome for the long-term kleptoplast-retaining sea slug Elysia crispata morphotype clarki.</title>
        <authorList>
            <person name="Eastman K.E."/>
            <person name="Pendleton A.L."/>
            <person name="Shaikh M.A."/>
            <person name="Suttiyut T."/>
            <person name="Ogas R."/>
            <person name="Tomko P."/>
            <person name="Gavelis G."/>
            <person name="Widhalm J.R."/>
            <person name="Wisecaver J.H."/>
        </authorList>
    </citation>
    <scope>NUCLEOTIDE SEQUENCE</scope>
    <source>
        <strain evidence="1">ECLA1</strain>
    </source>
</reference>
<gene>
    <name evidence="1" type="ORF">RRG08_059106</name>
</gene>
<dbReference type="Proteomes" id="UP001283361">
    <property type="component" value="Unassembled WGS sequence"/>
</dbReference>
<sequence length="70" mass="7968">QSRPSFIKLDGKPSARRAIAAVVMLQTCPLHTILKLHVWPEPGDVDTKFFRIRTDLHSTVNLTRAAREFI</sequence>
<keyword evidence="2" id="KW-1185">Reference proteome</keyword>
<evidence type="ECO:0000313" key="1">
    <source>
        <dbReference type="EMBL" id="KAK3795421.1"/>
    </source>
</evidence>
<organism evidence="1 2">
    <name type="scientific">Elysia crispata</name>
    <name type="common">lettuce slug</name>
    <dbReference type="NCBI Taxonomy" id="231223"/>
    <lineage>
        <taxon>Eukaryota</taxon>
        <taxon>Metazoa</taxon>
        <taxon>Spiralia</taxon>
        <taxon>Lophotrochozoa</taxon>
        <taxon>Mollusca</taxon>
        <taxon>Gastropoda</taxon>
        <taxon>Heterobranchia</taxon>
        <taxon>Euthyneura</taxon>
        <taxon>Panpulmonata</taxon>
        <taxon>Sacoglossa</taxon>
        <taxon>Placobranchoidea</taxon>
        <taxon>Plakobranchidae</taxon>
        <taxon>Elysia</taxon>
    </lineage>
</organism>
<feature type="non-terminal residue" evidence="1">
    <location>
        <position position="1"/>
    </location>
</feature>
<protein>
    <submittedName>
        <fullName evidence="1">Uncharacterized protein</fullName>
    </submittedName>
</protein>